<evidence type="ECO:0000256" key="1">
    <source>
        <dbReference type="ARBA" id="ARBA00009437"/>
    </source>
</evidence>
<feature type="non-terminal residue" evidence="6">
    <location>
        <position position="226"/>
    </location>
</feature>
<gene>
    <name evidence="6" type="ORF">IAA98_08745</name>
</gene>
<dbReference type="GO" id="GO:0003700">
    <property type="term" value="F:DNA-binding transcription factor activity"/>
    <property type="evidence" value="ECO:0007669"/>
    <property type="project" value="InterPro"/>
</dbReference>
<evidence type="ECO:0000313" key="7">
    <source>
        <dbReference type="Proteomes" id="UP000886842"/>
    </source>
</evidence>
<proteinExistence type="inferred from homology"/>
<keyword evidence="2" id="KW-0805">Transcription regulation</keyword>
<dbReference type="AlphaFoldDB" id="A0A9D1GZ66"/>
<dbReference type="InterPro" id="IPR036388">
    <property type="entry name" value="WH-like_DNA-bd_sf"/>
</dbReference>
<keyword evidence="3" id="KW-0238">DNA-binding</keyword>
<dbReference type="InterPro" id="IPR005119">
    <property type="entry name" value="LysR_subst-bd"/>
</dbReference>
<dbReference type="FunFam" id="1.10.10.10:FF:000001">
    <property type="entry name" value="LysR family transcriptional regulator"/>
    <property type="match status" value="1"/>
</dbReference>
<name>A0A9D1GZ66_9ACTN</name>
<dbReference type="Proteomes" id="UP000886842">
    <property type="component" value="Unassembled WGS sequence"/>
</dbReference>
<dbReference type="Gene3D" id="1.10.10.10">
    <property type="entry name" value="Winged helix-like DNA-binding domain superfamily/Winged helix DNA-binding domain"/>
    <property type="match status" value="1"/>
</dbReference>
<evidence type="ECO:0000259" key="5">
    <source>
        <dbReference type="PROSITE" id="PS50931"/>
    </source>
</evidence>
<dbReference type="EMBL" id="DVLP01000262">
    <property type="protein sequence ID" value="HIT75658.1"/>
    <property type="molecule type" value="Genomic_DNA"/>
</dbReference>
<dbReference type="InterPro" id="IPR000847">
    <property type="entry name" value="LysR_HTH_N"/>
</dbReference>
<dbReference type="PROSITE" id="PS50931">
    <property type="entry name" value="HTH_LYSR"/>
    <property type="match status" value="1"/>
</dbReference>
<accession>A0A9D1GZ66</accession>
<dbReference type="Gene3D" id="3.40.190.10">
    <property type="entry name" value="Periplasmic binding protein-like II"/>
    <property type="match status" value="2"/>
</dbReference>
<evidence type="ECO:0000256" key="2">
    <source>
        <dbReference type="ARBA" id="ARBA00023015"/>
    </source>
</evidence>
<organism evidence="6 7">
    <name type="scientific">Candidatus Avipropionibacterium avicola</name>
    <dbReference type="NCBI Taxonomy" id="2840701"/>
    <lineage>
        <taxon>Bacteria</taxon>
        <taxon>Bacillati</taxon>
        <taxon>Actinomycetota</taxon>
        <taxon>Actinomycetes</taxon>
        <taxon>Propionibacteriales</taxon>
        <taxon>Propionibacteriaceae</taxon>
        <taxon>Propionibacteriaceae incertae sedis</taxon>
        <taxon>Candidatus Avipropionibacterium</taxon>
    </lineage>
</organism>
<evidence type="ECO:0000256" key="3">
    <source>
        <dbReference type="ARBA" id="ARBA00023125"/>
    </source>
</evidence>
<dbReference type="GO" id="GO:0000976">
    <property type="term" value="F:transcription cis-regulatory region binding"/>
    <property type="evidence" value="ECO:0007669"/>
    <property type="project" value="TreeGrafter"/>
</dbReference>
<dbReference type="PRINTS" id="PR00039">
    <property type="entry name" value="HTHLYSR"/>
</dbReference>
<dbReference type="SUPFAM" id="SSF53850">
    <property type="entry name" value="Periplasmic binding protein-like II"/>
    <property type="match status" value="1"/>
</dbReference>
<dbReference type="Pfam" id="PF03466">
    <property type="entry name" value="LysR_substrate"/>
    <property type="match status" value="1"/>
</dbReference>
<evidence type="ECO:0000313" key="6">
    <source>
        <dbReference type="EMBL" id="HIT75658.1"/>
    </source>
</evidence>
<dbReference type="PANTHER" id="PTHR30126">
    <property type="entry name" value="HTH-TYPE TRANSCRIPTIONAL REGULATOR"/>
    <property type="match status" value="1"/>
</dbReference>
<comment type="similarity">
    <text evidence="1">Belongs to the LysR transcriptional regulatory family.</text>
</comment>
<reference evidence="6" key="1">
    <citation type="submission" date="2020-10" db="EMBL/GenBank/DDBJ databases">
        <authorList>
            <person name="Gilroy R."/>
        </authorList>
    </citation>
    <scope>NUCLEOTIDE SEQUENCE</scope>
    <source>
        <strain evidence="6">ChiGjej1B1-24693</strain>
    </source>
</reference>
<protein>
    <submittedName>
        <fullName evidence="6">LysR family transcriptional regulator</fullName>
    </submittedName>
</protein>
<sequence>MAVTLQQLEVFRSVARNLSFSVAAKELYTSQPHVSNQIRKLEEHYRVPLFVRSRPGISLTEAGAALHERINAVLDQIDEAERVVEQFRGLHRGSVTIAATASTGSHLLPRALANFHDVHPDIVVRMDVSNTEDVLGRVLRDEADLAITPRPPVDADLVSVLLYSEDLVVISPADLALPDDISRDLFASLPLVVREEGSLTLAVMDELLVDRDVDYIAHLGGTTAVN</sequence>
<dbReference type="InterPro" id="IPR036390">
    <property type="entry name" value="WH_DNA-bd_sf"/>
</dbReference>
<dbReference type="PANTHER" id="PTHR30126:SF40">
    <property type="entry name" value="HTH-TYPE TRANSCRIPTIONAL REGULATOR GLTR"/>
    <property type="match status" value="1"/>
</dbReference>
<dbReference type="Pfam" id="PF00126">
    <property type="entry name" value="HTH_1"/>
    <property type="match status" value="1"/>
</dbReference>
<comment type="caution">
    <text evidence="6">The sequence shown here is derived from an EMBL/GenBank/DDBJ whole genome shotgun (WGS) entry which is preliminary data.</text>
</comment>
<feature type="domain" description="HTH lysR-type" evidence="5">
    <location>
        <begin position="3"/>
        <end position="60"/>
    </location>
</feature>
<dbReference type="SUPFAM" id="SSF46785">
    <property type="entry name" value="Winged helix' DNA-binding domain"/>
    <property type="match status" value="1"/>
</dbReference>
<keyword evidence="4" id="KW-0804">Transcription</keyword>
<evidence type="ECO:0000256" key="4">
    <source>
        <dbReference type="ARBA" id="ARBA00023163"/>
    </source>
</evidence>
<reference evidence="6" key="2">
    <citation type="journal article" date="2021" name="PeerJ">
        <title>Extensive microbial diversity within the chicken gut microbiome revealed by metagenomics and culture.</title>
        <authorList>
            <person name="Gilroy R."/>
            <person name="Ravi A."/>
            <person name="Getino M."/>
            <person name="Pursley I."/>
            <person name="Horton D.L."/>
            <person name="Alikhan N.F."/>
            <person name="Baker D."/>
            <person name="Gharbi K."/>
            <person name="Hall N."/>
            <person name="Watson M."/>
            <person name="Adriaenssens E.M."/>
            <person name="Foster-Nyarko E."/>
            <person name="Jarju S."/>
            <person name="Secka A."/>
            <person name="Antonio M."/>
            <person name="Oren A."/>
            <person name="Chaudhuri R.R."/>
            <person name="La Ragione R."/>
            <person name="Hildebrand F."/>
            <person name="Pallen M.J."/>
        </authorList>
    </citation>
    <scope>NUCLEOTIDE SEQUENCE</scope>
    <source>
        <strain evidence="6">ChiGjej1B1-24693</strain>
    </source>
</reference>